<evidence type="ECO:0000313" key="1">
    <source>
        <dbReference type="EMBL" id="KUG18152.1"/>
    </source>
</evidence>
<reference evidence="1" key="1">
    <citation type="journal article" date="2015" name="Proc. Natl. Acad. Sci. U.S.A.">
        <title>Networks of energetic and metabolic interactions define dynamics in microbial communities.</title>
        <authorList>
            <person name="Embree M."/>
            <person name="Liu J.K."/>
            <person name="Al-Bassam M.M."/>
            <person name="Zengler K."/>
        </authorList>
    </citation>
    <scope>NUCLEOTIDE SEQUENCE</scope>
</reference>
<accession>A0A0W8FBA5</accession>
<proteinExistence type="predicted"/>
<dbReference type="Pfam" id="PF09884">
    <property type="entry name" value="DUF2111"/>
    <property type="match status" value="1"/>
</dbReference>
<dbReference type="AlphaFoldDB" id="A0A0W8FBA5"/>
<comment type="caution">
    <text evidence="1">The sequence shown here is derived from an EMBL/GenBank/DDBJ whole genome shotgun (WGS) entry which is preliminary data.</text>
</comment>
<organism evidence="1">
    <name type="scientific">hydrocarbon metagenome</name>
    <dbReference type="NCBI Taxonomy" id="938273"/>
    <lineage>
        <taxon>unclassified sequences</taxon>
        <taxon>metagenomes</taxon>
        <taxon>ecological metagenomes</taxon>
    </lineage>
</organism>
<dbReference type="EMBL" id="LNQE01001396">
    <property type="protein sequence ID" value="KUG18152.1"/>
    <property type="molecule type" value="Genomic_DNA"/>
</dbReference>
<dbReference type="InterPro" id="IPR012029">
    <property type="entry name" value="UCP006557"/>
</dbReference>
<gene>
    <name evidence="1" type="ORF">ASZ90_012123</name>
</gene>
<protein>
    <recommendedName>
        <fullName evidence="2">DUF2111 domain-containing protein</fullName>
    </recommendedName>
</protein>
<evidence type="ECO:0008006" key="2">
    <source>
        <dbReference type="Google" id="ProtNLM"/>
    </source>
</evidence>
<name>A0A0W8FBA5_9ZZZZ</name>
<sequence length="138" mass="14745">MISPPYNTDMSKLVISEEARYEDLADLAIALNEIVRLPVTMRGLKYPGVRVENGKVVDGNYTGPILEEVIRTGKAIRTIPKSGAFKGVPVSVAPIVVEGRTVAAIGIVDVIGTIDIPEVFGAYADVVAQVRGKAPEKK</sequence>